<dbReference type="PRINTS" id="PR00038">
    <property type="entry name" value="HTHLUXR"/>
</dbReference>
<keyword evidence="7" id="KW-1185">Reference proteome</keyword>
<dbReference type="Proteomes" id="UP001156398">
    <property type="component" value="Unassembled WGS sequence"/>
</dbReference>
<dbReference type="PANTHER" id="PTHR44688">
    <property type="entry name" value="DNA-BINDING TRANSCRIPTIONAL ACTIVATOR DEVR_DOSR"/>
    <property type="match status" value="1"/>
</dbReference>
<evidence type="ECO:0000259" key="5">
    <source>
        <dbReference type="PROSITE" id="PS50043"/>
    </source>
</evidence>
<proteinExistence type="predicted"/>
<comment type="caution">
    <text evidence="6">The sequence shown here is derived from an EMBL/GenBank/DDBJ whole genome shotgun (WGS) entry which is preliminary data.</text>
</comment>
<dbReference type="InterPro" id="IPR036388">
    <property type="entry name" value="WH-like_DNA-bd_sf"/>
</dbReference>
<gene>
    <name evidence="6" type="ORF">POF43_012340</name>
</gene>
<evidence type="ECO:0000256" key="3">
    <source>
        <dbReference type="ARBA" id="ARBA00023163"/>
    </source>
</evidence>
<dbReference type="Gene3D" id="1.10.10.10">
    <property type="entry name" value="Winged helix-like DNA-binding domain superfamily/Winged helix DNA-binding domain"/>
    <property type="match status" value="1"/>
</dbReference>
<dbReference type="CDD" id="cd06170">
    <property type="entry name" value="LuxR_C_like"/>
    <property type="match status" value="1"/>
</dbReference>
<accession>A0ABT6VYC8</accession>
<keyword evidence="2" id="KW-0238">DNA-binding</keyword>
<evidence type="ECO:0000313" key="6">
    <source>
        <dbReference type="EMBL" id="MDI5963492.1"/>
    </source>
</evidence>
<feature type="region of interest" description="Disordered" evidence="4">
    <location>
        <begin position="1"/>
        <end position="29"/>
    </location>
</feature>
<keyword evidence="3" id="KW-0804">Transcription</keyword>
<dbReference type="SUPFAM" id="SSF46894">
    <property type="entry name" value="C-terminal effector domain of the bipartite response regulators"/>
    <property type="match status" value="1"/>
</dbReference>
<keyword evidence="1" id="KW-0805">Transcription regulation</keyword>
<dbReference type="PANTHER" id="PTHR44688:SF16">
    <property type="entry name" value="DNA-BINDING TRANSCRIPTIONAL ACTIVATOR DEVR_DOSR"/>
    <property type="match status" value="1"/>
</dbReference>
<dbReference type="InterPro" id="IPR016032">
    <property type="entry name" value="Sig_transdc_resp-reg_C-effctor"/>
</dbReference>
<dbReference type="RefSeq" id="WP_271321984.1">
    <property type="nucleotide sequence ID" value="NZ_JAAGKO020000014.1"/>
</dbReference>
<evidence type="ECO:0000256" key="4">
    <source>
        <dbReference type="SAM" id="MobiDB-lite"/>
    </source>
</evidence>
<dbReference type="PROSITE" id="PS50043">
    <property type="entry name" value="HTH_LUXR_2"/>
    <property type="match status" value="1"/>
</dbReference>
<feature type="compositionally biased region" description="Polar residues" evidence="4">
    <location>
        <begin position="8"/>
        <end position="20"/>
    </location>
</feature>
<evidence type="ECO:0000313" key="7">
    <source>
        <dbReference type="Proteomes" id="UP001156398"/>
    </source>
</evidence>
<organism evidence="6 7">
    <name type="scientific">Streptantibioticus silvisoli</name>
    <dbReference type="NCBI Taxonomy" id="2705255"/>
    <lineage>
        <taxon>Bacteria</taxon>
        <taxon>Bacillati</taxon>
        <taxon>Actinomycetota</taxon>
        <taxon>Actinomycetes</taxon>
        <taxon>Kitasatosporales</taxon>
        <taxon>Streptomycetaceae</taxon>
        <taxon>Streptantibioticus</taxon>
    </lineage>
</organism>
<dbReference type="SMART" id="SM00421">
    <property type="entry name" value="HTH_LUXR"/>
    <property type="match status" value="1"/>
</dbReference>
<protein>
    <submittedName>
        <fullName evidence="6">LuxR C-terminal-related transcriptional regulator</fullName>
    </submittedName>
</protein>
<dbReference type="InterPro" id="IPR000792">
    <property type="entry name" value="Tscrpt_reg_LuxR_C"/>
</dbReference>
<feature type="domain" description="HTH luxR-type" evidence="5">
    <location>
        <begin position="359"/>
        <end position="424"/>
    </location>
</feature>
<dbReference type="EMBL" id="JAAGKO020000014">
    <property type="protein sequence ID" value="MDI5963492.1"/>
    <property type="molecule type" value="Genomic_DNA"/>
</dbReference>
<name>A0ABT6VYC8_9ACTN</name>
<reference evidence="6 7" key="1">
    <citation type="submission" date="2023-05" db="EMBL/GenBank/DDBJ databases">
        <title>Streptantibioticus silvisoli sp. nov., acidotolerant actinomycetes 1 from pine litter.</title>
        <authorList>
            <person name="Swiecimska M."/>
            <person name="Golinska P."/>
            <person name="Sangal V."/>
            <person name="Wachnowicz B."/>
            <person name="Goodfellow M."/>
        </authorList>
    </citation>
    <scope>NUCLEOTIDE SEQUENCE [LARGE SCALE GENOMIC DNA]</scope>
    <source>
        <strain evidence="6 7">SL54</strain>
    </source>
</reference>
<dbReference type="Pfam" id="PF00196">
    <property type="entry name" value="GerE"/>
    <property type="match status" value="1"/>
</dbReference>
<sequence length="431" mass="46329">MRDGRCQLPTQLPHTPSEGPTANAADDRLDNPLARSLSAWLAGEVRRAIELAAAPGGDEHDPRLAKIWHARLLTRVRELPEATRLLDELTTSCDVADDAGVSAALTTCRAEFALASGDAGSAFAEANIGLGLAEGAGAYTLLPDLHVVLALSAVRQSDTSTGLRFARNLGDDALLGRTAHVPGQCVWAAAQAFEADGGPAGVSHLVERLIADDQLTRELFASQPAAAAWHVRLARSMGDERLAFKCVVQAESLTVKSWGFRSPHAAALHAEGLFEKDPDKLRAACELYSDGWASASAAEDLARTWSSLRLGQDRAVEQLKRAAADYERAGAARDLARVASKLRDLGVRSGRVRRPMRHDGHRTGSLTDTEFAVANLVSRGLTNVQVGRQLYISAHTVAFHLKKIFRKMEVSSRVELACTWVNLTSDQRTAG</sequence>
<evidence type="ECO:0000256" key="2">
    <source>
        <dbReference type="ARBA" id="ARBA00023125"/>
    </source>
</evidence>
<evidence type="ECO:0000256" key="1">
    <source>
        <dbReference type="ARBA" id="ARBA00023015"/>
    </source>
</evidence>